<dbReference type="PROSITE" id="PS51257">
    <property type="entry name" value="PROKAR_LIPOPROTEIN"/>
    <property type="match status" value="1"/>
</dbReference>
<proteinExistence type="predicted"/>
<dbReference type="Pfam" id="PF13349">
    <property type="entry name" value="DUF4097"/>
    <property type="match status" value="1"/>
</dbReference>
<evidence type="ECO:0000313" key="2">
    <source>
        <dbReference type="EMBL" id="MDI6448563.1"/>
    </source>
</evidence>
<evidence type="ECO:0000259" key="1">
    <source>
        <dbReference type="Pfam" id="PF13349"/>
    </source>
</evidence>
<dbReference type="InterPro" id="IPR025164">
    <property type="entry name" value="Toastrack_DUF4097"/>
</dbReference>
<accession>A0AAW6TYH3</accession>
<gene>
    <name evidence="2" type="ORF">QJ522_05870</name>
</gene>
<evidence type="ECO:0000313" key="3">
    <source>
        <dbReference type="Proteomes" id="UP001431776"/>
    </source>
</evidence>
<comment type="caution">
    <text evidence="2">The sequence shown here is derived from an EMBL/GenBank/DDBJ whole genome shotgun (WGS) entry which is preliminary data.</text>
</comment>
<reference evidence="2" key="1">
    <citation type="submission" date="2023-05" db="EMBL/GenBank/DDBJ databases">
        <title>Anaerotaeda fermentans gen. nov., sp. nov., a novel anaerobic planctomycete of the new family within the order Sedimentisphaerales isolated from Taman Peninsula, Russia.</title>
        <authorList>
            <person name="Khomyakova M.A."/>
            <person name="Merkel A.Y."/>
            <person name="Slobodkin A.I."/>
        </authorList>
    </citation>
    <scope>NUCLEOTIDE SEQUENCE</scope>
    <source>
        <strain evidence="2">M17dextr</strain>
    </source>
</reference>
<feature type="domain" description="DUF4097" evidence="1">
    <location>
        <begin position="126"/>
        <end position="256"/>
    </location>
</feature>
<dbReference type="AlphaFoldDB" id="A0AAW6TYH3"/>
<organism evidence="2 3">
    <name type="scientific">Anaerobaca lacustris</name>
    <dbReference type="NCBI Taxonomy" id="3044600"/>
    <lineage>
        <taxon>Bacteria</taxon>
        <taxon>Pseudomonadati</taxon>
        <taxon>Planctomycetota</taxon>
        <taxon>Phycisphaerae</taxon>
        <taxon>Sedimentisphaerales</taxon>
        <taxon>Anaerobacaceae</taxon>
        <taxon>Anaerobaca</taxon>
    </lineage>
</organism>
<dbReference type="EMBL" id="JASCXX010000005">
    <property type="protein sequence ID" value="MDI6448563.1"/>
    <property type="molecule type" value="Genomic_DNA"/>
</dbReference>
<protein>
    <submittedName>
        <fullName evidence="2">DUF4097 family beta strand repeat-containing protein</fullName>
    </submittedName>
</protein>
<name>A0AAW6TYH3_9BACT</name>
<sequence length="257" mass="27029">MARISLVGTLVLVTLFVGCCINVGDDYRAKAQRSEDLTVPAADLAALDVRTNVGTITLDSTDIAEVRILAEITVKAKTVEEAEALVEQVRIVAEPSGRTLIVKAEKPSNFGRNQLAVDFHITAPARLALDCTTNVGDIRIAGFADRVTAKTDVGTIRCADLRGDADLRTNVGDIEATYTADAPAALAVSATTNVGNIDFAGPDRMSARLGASVNVGSIDTERPLTVTGPIKQSIKATIGDAEGNITLRTNVGSIRIR</sequence>
<keyword evidence="3" id="KW-1185">Reference proteome</keyword>
<dbReference type="RefSeq" id="WP_349243974.1">
    <property type="nucleotide sequence ID" value="NZ_JASCXX010000005.1"/>
</dbReference>
<dbReference type="Proteomes" id="UP001431776">
    <property type="component" value="Unassembled WGS sequence"/>
</dbReference>